<dbReference type="SUPFAM" id="SSF53067">
    <property type="entry name" value="Actin-like ATPase domain"/>
    <property type="match status" value="1"/>
</dbReference>
<dbReference type="STRING" id="666681.M301_1273"/>
<evidence type="ECO:0000313" key="1">
    <source>
        <dbReference type="EMBL" id="ADI29656.1"/>
    </source>
</evidence>
<dbReference type="eggNOG" id="COG4972">
    <property type="taxonomic scope" value="Bacteria"/>
</dbReference>
<dbReference type="OrthoDB" id="5296002at2"/>
<dbReference type="Proteomes" id="UP000000383">
    <property type="component" value="Chromosome"/>
</dbReference>
<dbReference type="EMBL" id="CP002056">
    <property type="protein sequence ID" value="ADI29656.1"/>
    <property type="molecule type" value="Genomic_DNA"/>
</dbReference>
<reference evidence="1 2" key="2">
    <citation type="journal article" date="2011" name="J. Bacteriol.">
        <title>Genomes of three methylotrophs from a single niche uncover genetic and metabolic divergence of Methylophilaceae.</title>
        <authorList>
            <person name="Lapidus A."/>
            <person name="Clum A."/>
            <person name="Labutti K."/>
            <person name="Kaluzhnaya M.G."/>
            <person name="Lim S."/>
            <person name="Beck D.A."/>
            <person name="Glavina Del Rio T."/>
            <person name="Nolan M."/>
            <person name="Mavromatis K."/>
            <person name="Huntemann M."/>
            <person name="Lucas S."/>
            <person name="Lidstrom M.E."/>
            <person name="Ivanova N."/>
            <person name="Chistoserdova L."/>
        </authorList>
    </citation>
    <scope>NUCLEOTIDE SEQUENCE [LARGE SCALE GENOMIC DNA]</scope>
    <source>
        <strain evidence="1 2">301</strain>
    </source>
</reference>
<evidence type="ECO:0000313" key="2">
    <source>
        <dbReference type="Proteomes" id="UP000000383"/>
    </source>
</evidence>
<accession>D7DHX1</accession>
<sequence>MRLFSKKKSPGWFAVRSSEYGTCVAHVINSEAKPTVEFSAIQQESLKDDNAVKSMAANLSMANLHCSLLLQQNEYQLFQIEKPNVPAEELKQAISWKLKDMIDYPVDQATVDVIDIPADPHNANRQLYVYAVAAKNSVIGGYMTRLIEHAGAGLEAIDIPELAQRNVAAYLEQEGRGLAMLSINNHGGLLTFTSGGELYHSRRIEIDTKQIQDENNSELKSSTFERLSLEIQRSLDNFERQFPYITINRLVLAPFMGREDFYDYLKAYLYIPIDRFDLSDVFEFKDQANLGDLSMQASLLPALGAALRGGSSS</sequence>
<proteinExistence type="predicted"/>
<dbReference type="HOGENOM" id="CLU_075009_1_0_4"/>
<reference evidence="2" key="1">
    <citation type="submission" date="2010-05" db="EMBL/GenBank/DDBJ databases">
        <title>Complete sequence of Methylotenera sp. 301.</title>
        <authorList>
            <person name="Lucas S."/>
            <person name="Copeland A."/>
            <person name="Lapidus A."/>
            <person name="Cheng J.-F."/>
            <person name="Bruce D."/>
            <person name="Goodwin L."/>
            <person name="Pitluck S."/>
            <person name="Clum A."/>
            <person name="Land M."/>
            <person name="Hauser L."/>
            <person name="Kyrpides N."/>
            <person name="Ivanova N."/>
            <person name="Chistoservova L."/>
            <person name="Kalyuzhnaya M."/>
            <person name="Woyke T."/>
        </authorList>
    </citation>
    <scope>NUCLEOTIDE SEQUENCE [LARGE SCALE GENOMIC DNA]</scope>
    <source>
        <strain evidence="2">301</strain>
    </source>
</reference>
<dbReference type="AlphaFoldDB" id="D7DHX1"/>
<name>D7DHX1_METV0</name>
<keyword evidence="2" id="KW-1185">Reference proteome</keyword>
<gene>
    <name evidence="1" type="ordered locus">M301_1273</name>
</gene>
<dbReference type="InterPro" id="IPR043129">
    <property type="entry name" value="ATPase_NBD"/>
</dbReference>
<organism evidence="1 2">
    <name type="scientific">Methylotenera versatilis (strain 301)</name>
    <dbReference type="NCBI Taxonomy" id="666681"/>
    <lineage>
        <taxon>Bacteria</taxon>
        <taxon>Pseudomonadati</taxon>
        <taxon>Pseudomonadota</taxon>
        <taxon>Betaproteobacteria</taxon>
        <taxon>Nitrosomonadales</taxon>
        <taxon>Methylophilaceae</taxon>
        <taxon>Methylotenera</taxon>
    </lineage>
</organism>
<dbReference type="RefSeq" id="WP_013147970.1">
    <property type="nucleotide sequence ID" value="NC_014207.1"/>
</dbReference>
<dbReference type="KEGG" id="meh:M301_1273"/>
<protein>
    <submittedName>
        <fullName evidence="1">Putative mannose-sensitive agglutinin (MSHA) biogenesis protein MshI</fullName>
    </submittedName>
</protein>